<dbReference type="Proteomes" id="UP000195953">
    <property type="component" value="Chromosome 1"/>
</dbReference>
<evidence type="ECO:0000313" key="3">
    <source>
        <dbReference type="EMBL" id="SMR02804.1"/>
    </source>
</evidence>
<feature type="region of interest" description="Disordered" evidence="1">
    <location>
        <begin position="1"/>
        <end position="20"/>
    </location>
</feature>
<proteinExistence type="predicted"/>
<dbReference type="EMBL" id="LT853885">
    <property type="protein sequence ID" value="SMR02804.1"/>
    <property type="molecule type" value="Genomic_DNA"/>
</dbReference>
<sequence>MPLRRVTVTALADQPGHHRSAVARKTTAAAVVPGQFDLEVDTQAFTELPAAMYQDTH</sequence>
<reference evidence="2 4" key="1">
    <citation type="submission" date="2017-05" db="EMBL/GenBank/DDBJ databases">
        <authorList>
            <person name="Blom J."/>
        </authorList>
    </citation>
    <scope>NUCLEOTIDE SEQUENCE [LARGE SCALE GENOMIC DNA]</scope>
    <source>
        <strain evidence="2">PD885</strain>
    </source>
</reference>
<keyword evidence="4" id="KW-1185">Reference proteome</keyword>
<dbReference type="EMBL" id="LT853882">
    <property type="protein sequence ID" value="SMQ98771.1"/>
    <property type="molecule type" value="Genomic_DNA"/>
</dbReference>
<gene>
    <name evidence="3" type="ORF">PD5205_01495</name>
    <name evidence="2" type="ORF">PD885_01521</name>
</gene>
<accession>A0A1Y6H8D8</accession>
<evidence type="ECO:0000313" key="4">
    <source>
        <dbReference type="Proteomes" id="UP000195877"/>
    </source>
</evidence>
<name>A0A1Y6H8D8_9XANT</name>
<dbReference type="AlphaFoldDB" id="A0A1Y6H8D8"/>
<dbReference type="Proteomes" id="UP000195877">
    <property type="component" value="Chromosome 1"/>
</dbReference>
<protein>
    <submittedName>
        <fullName evidence="3">Uncharacterized protein</fullName>
    </submittedName>
</protein>
<evidence type="ECO:0000256" key="1">
    <source>
        <dbReference type="SAM" id="MobiDB-lite"/>
    </source>
</evidence>
<evidence type="ECO:0000313" key="2">
    <source>
        <dbReference type="EMBL" id="SMQ98771.1"/>
    </source>
</evidence>
<reference evidence="3" key="2">
    <citation type="submission" date="2017-05" db="EMBL/GenBank/DDBJ databases">
        <authorList>
            <person name="Song R."/>
            <person name="Chenine A.L."/>
            <person name="Ruprecht R.M."/>
        </authorList>
    </citation>
    <scope>NUCLEOTIDE SEQUENCE [LARGE SCALE GENOMIC DNA]</scope>
    <source>
        <strain evidence="3">PD5205</strain>
    </source>
</reference>
<organism evidence="3">
    <name type="scientific">Xanthomonas fragariae</name>
    <dbReference type="NCBI Taxonomy" id="48664"/>
    <lineage>
        <taxon>Bacteria</taxon>
        <taxon>Pseudomonadati</taxon>
        <taxon>Pseudomonadota</taxon>
        <taxon>Gammaproteobacteria</taxon>
        <taxon>Lysobacterales</taxon>
        <taxon>Lysobacteraceae</taxon>
        <taxon>Xanthomonas</taxon>
    </lineage>
</organism>